<dbReference type="PRINTS" id="PR00690">
    <property type="entry name" value="ADHESNFAMILY"/>
</dbReference>
<evidence type="ECO:0000313" key="8">
    <source>
        <dbReference type="Proteomes" id="UP001597286"/>
    </source>
</evidence>
<evidence type="ECO:0000313" key="7">
    <source>
        <dbReference type="EMBL" id="MFD1814711.1"/>
    </source>
</evidence>
<organism evidence="7 8">
    <name type="scientific">Rhodococcus gannanensis</name>
    <dbReference type="NCBI Taxonomy" id="1960308"/>
    <lineage>
        <taxon>Bacteria</taxon>
        <taxon>Bacillati</taxon>
        <taxon>Actinomycetota</taxon>
        <taxon>Actinomycetes</taxon>
        <taxon>Mycobacteriales</taxon>
        <taxon>Nocardiaceae</taxon>
        <taxon>Rhodococcus</taxon>
    </lineage>
</organism>
<protein>
    <submittedName>
        <fullName evidence="7">Zinc ABC transporter substrate-binding protein AztC</fullName>
    </submittedName>
</protein>
<dbReference type="PANTHER" id="PTHR42953:SF1">
    <property type="entry name" value="METAL-BINDING PROTEIN HI_0362-RELATED"/>
    <property type="match status" value="1"/>
</dbReference>
<dbReference type="PROSITE" id="PS51257">
    <property type="entry name" value="PROKAR_LIPOPROTEIN"/>
    <property type="match status" value="1"/>
</dbReference>
<evidence type="ECO:0000256" key="4">
    <source>
        <dbReference type="ARBA" id="ARBA00022729"/>
    </source>
</evidence>
<dbReference type="Pfam" id="PF01297">
    <property type="entry name" value="ZnuA"/>
    <property type="match status" value="1"/>
</dbReference>
<feature type="chain" id="PRO_5045379536" evidence="6">
    <location>
        <begin position="26"/>
        <end position="307"/>
    </location>
</feature>
<dbReference type="InterPro" id="IPR006128">
    <property type="entry name" value="Lipoprotein_PsaA-like"/>
</dbReference>
<dbReference type="InterPro" id="IPR047701">
    <property type="entry name" value="AztC-like"/>
</dbReference>
<dbReference type="InterPro" id="IPR050492">
    <property type="entry name" value="Bact_metal-bind_prot9"/>
</dbReference>
<evidence type="ECO:0000256" key="5">
    <source>
        <dbReference type="RuleBase" id="RU003512"/>
    </source>
</evidence>
<dbReference type="PANTHER" id="PTHR42953">
    <property type="entry name" value="HIGH-AFFINITY ZINC UPTAKE SYSTEM PROTEIN ZNUA-RELATED"/>
    <property type="match status" value="1"/>
</dbReference>
<dbReference type="NCBIfam" id="NF040870">
    <property type="entry name" value="AztC"/>
    <property type="match status" value="1"/>
</dbReference>
<feature type="signal peptide" evidence="6">
    <location>
        <begin position="1"/>
        <end position="25"/>
    </location>
</feature>
<sequence>MRTRVLATLSALAVGAVALTGCANSDDVAQIVVTTNILGDVVREIVGDQAEVTTLMKPNSDPHSFGISAQESNSMHTADLVVFNGLGLEEGLLHHVDSAEAEGVPVVEVGSAVNPIAYSEGGTAGKDDPHFWTDPTRMALAVDLIADEVVEHVPGVDEQAVRDNAAAYRADLEELDQEMTGKFAAIPPAQRKLITNHHVFAYLAEKYGFTVVGTVIPSGTTLASPSASDLASLVGAVKSNGIHTIFADSSQPDRLAQVVADTTGTDVDIRSLYTESLGEPGSEAGTYLNMMRSNATQISDGLTPQGS</sequence>
<dbReference type="InterPro" id="IPR006129">
    <property type="entry name" value="AdhesinB"/>
</dbReference>
<dbReference type="Proteomes" id="UP001597286">
    <property type="component" value="Unassembled WGS sequence"/>
</dbReference>
<dbReference type="SUPFAM" id="SSF53807">
    <property type="entry name" value="Helical backbone' metal receptor"/>
    <property type="match status" value="1"/>
</dbReference>
<reference evidence="8" key="1">
    <citation type="journal article" date="2019" name="Int. J. Syst. Evol. Microbiol.">
        <title>The Global Catalogue of Microorganisms (GCM) 10K type strain sequencing project: providing services to taxonomists for standard genome sequencing and annotation.</title>
        <authorList>
            <consortium name="The Broad Institute Genomics Platform"/>
            <consortium name="The Broad Institute Genome Sequencing Center for Infectious Disease"/>
            <person name="Wu L."/>
            <person name="Ma J."/>
        </authorList>
    </citation>
    <scope>NUCLEOTIDE SEQUENCE [LARGE SCALE GENOMIC DNA]</scope>
    <source>
        <strain evidence="8">DT72</strain>
    </source>
</reference>
<name>A0ABW4P9M3_9NOCA</name>
<comment type="subcellular location">
    <subcellularLocation>
        <location evidence="1">Cell envelope</location>
    </subcellularLocation>
</comment>
<keyword evidence="3" id="KW-0479">Metal-binding</keyword>
<comment type="similarity">
    <text evidence="5">Belongs to the bacterial solute-binding protein 9 family.</text>
</comment>
<evidence type="ECO:0000256" key="2">
    <source>
        <dbReference type="ARBA" id="ARBA00022448"/>
    </source>
</evidence>
<evidence type="ECO:0000256" key="1">
    <source>
        <dbReference type="ARBA" id="ARBA00004196"/>
    </source>
</evidence>
<evidence type="ECO:0000256" key="6">
    <source>
        <dbReference type="SAM" id="SignalP"/>
    </source>
</evidence>
<keyword evidence="2 5" id="KW-0813">Transport</keyword>
<dbReference type="InterPro" id="IPR006127">
    <property type="entry name" value="ZnuA-like"/>
</dbReference>
<keyword evidence="8" id="KW-1185">Reference proteome</keyword>
<dbReference type="PRINTS" id="PR00691">
    <property type="entry name" value="ADHESINB"/>
</dbReference>
<dbReference type="RefSeq" id="WP_378487183.1">
    <property type="nucleotide sequence ID" value="NZ_JBHUFB010000019.1"/>
</dbReference>
<keyword evidence="4 6" id="KW-0732">Signal</keyword>
<evidence type="ECO:0000256" key="3">
    <source>
        <dbReference type="ARBA" id="ARBA00022723"/>
    </source>
</evidence>
<comment type="caution">
    <text evidence="7">The sequence shown here is derived from an EMBL/GenBank/DDBJ whole genome shotgun (WGS) entry which is preliminary data.</text>
</comment>
<dbReference type="EMBL" id="JBHUFB010000019">
    <property type="protein sequence ID" value="MFD1814711.1"/>
    <property type="molecule type" value="Genomic_DNA"/>
</dbReference>
<accession>A0ABW4P9M3</accession>
<proteinExistence type="inferred from homology"/>
<dbReference type="Gene3D" id="3.40.50.1980">
    <property type="entry name" value="Nitrogenase molybdenum iron protein domain"/>
    <property type="match status" value="2"/>
</dbReference>
<gene>
    <name evidence="7" type="primary">aztC</name>
    <name evidence="7" type="ORF">ACFSJG_21035</name>
</gene>